<keyword evidence="10 11" id="KW-0998">Cell outer membrane</keyword>
<keyword evidence="6" id="KW-0732">Signal</keyword>
<sequence length="624" mass="67169">MLGLLTVCSEVGAQEGGTLADYSLEQLADIVVTSVARQETRLSAAPASVYVIGGAEIRRSGAATLPEALRLAPNLLVARADAHDYAISARGFGSTLSNKLLVLIDGRSVYSPLFSGVFWDTQDVVMADIERIEVISGPGATIWGANAVNGVINIITRAAGDTQGNQLVVRGGQGGASGSLRHGGTLGAGGHYRVYAKAVHRDDVASEGGQGQGTGWRRRQAGFRADWEQGGDSVTVSGDLYEGTLGESSQPSTTISGANLLARSVRSLGAGSTLRIQAYLDHSRRHQPVGSQRLDTADIEVQHDLRIGARQRLAWGGGYRISHDRIRSSPWLRVVPENKNLRWANLFVQDEIRLADTLRFTAGAKAEHNVYTGLEWLPSARLAWNAAPDTLLWAAASRTVRAPSRLDRDLRVVAGANSDGRPRYAIDGGPDFQAETARVIELGYRAQPASSLSLSATLFYSDYDRLRTLELRPGLPARFENRADGLARGLEAWASWQPMRGWRLSGGAVVQDIDIGANADSRDRSGVAGLAANDPKHTWSLRSAHELAPGLQLDLSLRHIGGLPEPAVPGYHELDARIAWQARPNLELALVGRNLLHDKHAEFGVPGLRQTFERSLTASAILQF</sequence>
<dbReference type="Proteomes" id="UP001595665">
    <property type="component" value="Unassembled WGS sequence"/>
</dbReference>
<dbReference type="PANTHER" id="PTHR30069">
    <property type="entry name" value="TONB-DEPENDENT OUTER MEMBRANE RECEPTOR"/>
    <property type="match status" value="1"/>
</dbReference>
<evidence type="ECO:0000256" key="1">
    <source>
        <dbReference type="ARBA" id="ARBA00004571"/>
    </source>
</evidence>
<feature type="short sequence motif" description="TonB C-terminal box" evidence="12">
    <location>
        <begin position="607"/>
        <end position="624"/>
    </location>
</feature>
<keyword evidence="9 16" id="KW-0675">Receptor</keyword>
<evidence type="ECO:0000256" key="12">
    <source>
        <dbReference type="PROSITE-ProRule" id="PRU10144"/>
    </source>
</evidence>
<evidence type="ECO:0000259" key="15">
    <source>
        <dbReference type="Pfam" id="PF07715"/>
    </source>
</evidence>
<gene>
    <name evidence="16" type="ORF">ACFOPH_03715</name>
</gene>
<dbReference type="RefSeq" id="WP_379733604.1">
    <property type="nucleotide sequence ID" value="NZ_JBHRVV010000001.1"/>
</dbReference>
<accession>A0ABV7PDV4</accession>
<dbReference type="InterPro" id="IPR012910">
    <property type="entry name" value="Plug_dom"/>
</dbReference>
<keyword evidence="7 13" id="KW-0798">TonB box</keyword>
<dbReference type="InterPro" id="IPR000531">
    <property type="entry name" value="Beta-barrel_TonB"/>
</dbReference>
<keyword evidence="3 11" id="KW-0813">Transport</keyword>
<feature type="domain" description="TonB-dependent receptor plug" evidence="15">
    <location>
        <begin position="43"/>
        <end position="151"/>
    </location>
</feature>
<keyword evidence="4 11" id="KW-1134">Transmembrane beta strand</keyword>
<reference evidence="17" key="1">
    <citation type="journal article" date="2019" name="Int. J. Syst. Evol. Microbiol.">
        <title>The Global Catalogue of Microorganisms (GCM) 10K type strain sequencing project: providing services to taxonomists for standard genome sequencing and annotation.</title>
        <authorList>
            <consortium name="The Broad Institute Genomics Platform"/>
            <consortium name="The Broad Institute Genome Sequencing Center for Infectious Disease"/>
            <person name="Wu L."/>
            <person name="Ma J."/>
        </authorList>
    </citation>
    <scope>NUCLEOTIDE SEQUENCE [LARGE SCALE GENOMIC DNA]</scope>
    <source>
        <strain evidence="17">CCM 7480</strain>
    </source>
</reference>
<evidence type="ECO:0000256" key="7">
    <source>
        <dbReference type="ARBA" id="ARBA00023077"/>
    </source>
</evidence>
<evidence type="ECO:0000256" key="4">
    <source>
        <dbReference type="ARBA" id="ARBA00022452"/>
    </source>
</evidence>
<evidence type="ECO:0000256" key="3">
    <source>
        <dbReference type="ARBA" id="ARBA00022448"/>
    </source>
</evidence>
<dbReference type="InterPro" id="IPR037066">
    <property type="entry name" value="Plug_dom_sf"/>
</dbReference>
<evidence type="ECO:0000259" key="14">
    <source>
        <dbReference type="Pfam" id="PF00593"/>
    </source>
</evidence>
<dbReference type="SUPFAM" id="SSF56935">
    <property type="entry name" value="Porins"/>
    <property type="match status" value="1"/>
</dbReference>
<evidence type="ECO:0000256" key="5">
    <source>
        <dbReference type="ARBA" id="ARBA00022692"/>
    </source>
</evidence>
<comment type="caution">
    <text evidence="16">The sequence shown here is derived from an EMBL/GenBank/DDBJ whole genome shotgun (WGS) entry which is preliminary data.</text>
</comment>
<dbReference type="InterPro" id="IPR036942">
    <property type="entry name" value="Beta-barrel_TonB_sf"/>
</dbReference>
<dbReference type="InterPro" id="IPR039426">
    <property type="entry name" value="TonB-dep_rcpt-like"/>
</dbReference>
<comment type="similarity">
    <text evidence="2 11 13">Belongs to the TonB-dependent receptor family.</text>
</comment>
<evidence type="ECO:0000256" key="13">
    <source>
        <dbReference type="RuleBase" id="RU003357"/>
    </source>
</evidence>
<organism evidence="16 17">
    <name type="scientific">Massilia haematophila</name>
    <dbReference type="NCBI Taxonomy" id="457923"/>
    <lineage>
        <taxon>Bacteria</taxon>
        <taxon>Pseudomonadati</taxon>
        <taxon>Pseudomonadota</taxon>
        <taxon>Betaproteobacteria</taxon>
        <taxon>Burkholderiales</taxon>
        <taxon>Oxalobacteraceae</taxon>
        <taxon>Telluria group</taxon>
        <taxon>Massilia</taxon>
    </lineage>
</organism>
<keyword evidence="5 11" id="KW-0812">Transmembrane</keyword>
<evidence type="ECO:0000256" key="9">
    <source>
        <dbReference type="ARBA" id="ARBA00023170"/>
    </source>
</evidence>
<feature type="domain" description="TonB-dependent receptor-like beta-barrel" evidence="14">
    <location>
        <begin position="179"/>
        <end position="595"/>
    </location>
</feature>
<evidence type="ECO:0000256" key="11">
    <source>
        <dbReference type="PROSITE-ProRule" id="PRU01360"/>
    </source>
</evidence>
<evidence type="ECO:0000256" key="6">
    <source>
        <dbReference type="ARBA" id="ARBA00022729"/>
    </source>
</evidence>
<dbReference type="Pfam" id="PF07715">
    <property type="entry name" value="Plug"/>
    <property type="match status" value="1"/>
</dbReference>
<name>A0ABV7PDV4_9BURK</name>
<evidence type="ECO:0000313" key="17">
    <source>
        <dbReference type="Proteomes" id="UP001595665"/>
    </source>
</evidence>
<proteinExistence type="inferred from homology"/>
<dbReference type="PANTHER" id="PTHR30069:SF27">
    <property type="entry name" value="BLL4766 PROTEIN"/>
    <property type="match status" value="1"/>
</dbReference>
<dbReference type="Pfam" id="PF00593">
    <property type="entry name" value="TonB_dep_Rec_b-barrel"/>
    <property type="match status" value="1"/>
</dbReference>
<evidence type="ECO:0000313" key="16">
    <source>
        <dbReference type="EMBL" id="MFC3457354.1"/>
    </source>
</evidence>
<evidence type="ECO:0000256" key="10">
    <source>
        <dbReference type="ARBA" id="ARBA00023237"/>
    </source>
</evidence>
<evidence type="ECO:0000256" key="8">
    <source>
        <dbReference type="ARBA" id="ARBA00023136"/>
    </source>
</evidence>
<dbReference type="PROSITE" id="PS52016">
    <property type="entry name" value="TONB_DEPENDENT_REC_3"/>
    <property type="match status" value="1"/>
</dbReference>
<keyword evidence="17" id="KW-1185">Reference proteome</keyword>
<dbReference type="InterPro" id="IPR010917">
    <property type="entry name" value="TonB_rcpt_CS"/>
</dbReference>
<dbReference type="PROSITE" id="PS01156">
    <property type="entry name" value="TONB_DEPENDENT_REC_2"/>
    <property type="match status" value="1"/>
</dbReference>
<dbReference type="Gene3D" id="2.40.170.20">
    <property type="entry name" value="TonB-dependent receptor, beta-barrel domain"/>
    <property type="match status" value="1"/>
</dbReference>
<keyword evidence="8 11" id="KW-0472">Membrane</keyword>
<protein>
    <submittedName>
        <fullName evidence="16">TonB-dependent receptor plug domain-containing protein</fullName>
    </submittedName>
</protein>
<dbReference type="Gene3D" id="2.170.130.10">
    <property type="entry name" value="TonB-dependent receptor, plug domain"/>
    <property type="match status" value="1"/>
</dbReference>
<dbReference type="EMBL" id="JBHRVV010000001">
    <property type="protein sequence ID" value="MFC3457354.1"/>
    <property type="molecule type" value="Genomic_DNA"/>
</dbReference>
<evidence type="ECO:0000256" key="2">
    <source>
        <dbReference type="ARBA" id="ARBA00009810"/>
    </source>
</evidence>
<comment type="subcellular location">
    <subcellularLocation>
        <location evidence="1 11">Cell outer membrane</location>
        <topology evidence="1 11">Multi-pass membrane protein</topology>
    </subcellularLocation>
</comment>